<dbReference type="EMBL" id="BAAAEU010000008">
    <property type="protein sequence ID" value="GAA0715379.1"/>
    <property type="molecule type" value="Genomic_DNA"/>
</dbReference>
<feature type="topological domain" description="Extracellular" evidence="10">
    <location>
        <begin position="30"/>
        <end position="150"/>
    </location>
</feature>
<evidence type="ECO:0000313" key="12">
    <source>
        <dbReference type="Proteomes" id="UP001501523"/>
    </source>
</evidence>
<accession>A0ABN1IJG3</accession>
<keyword evidence="5 10" id="KW-0201">Cytochrome c-type biogenesis</keyword>
<keyword evidence="4 10" id="KW-0479">Metal-binding</keyword>
<evidence type="ECO:0000256" key="2">
    <source>
        <dbReference type="ARBA" id="ARBA00022617"/>
    </source>
</evidence>
<proteinExistence type="inferred from homology"/>
<dbReference type="Proteomes" id="UP001501523">
    <property type="component" value="Unassembled WGS sequence"/>
</dbReference>
<reference evidence="11 12" key="1">
    <citation type="journal article" date="2019" name="Int. J. Syst. Evol. Microbiol.">
        <title>The Global Catalogue of Microorganisms (GCM) 10K type strain sequencing project: providing services to taxonomists for standard genome sequencing and annotation.</title>
        <authorList>
            <consortium name="The Broad Institute Genomics Platform"/>
            <consortium name="The Broad Institute Genome Sequencing Center for Infectious Disease"/>
            <person name="Wu L."/>
            <person name="Ma J."/>
        </authorList>
    </citation>
    <scope>NUCLEOTIDE SEQUENCE [LARGE SCALE GENOMIC DNA]</scope>
    <source>
        <strain evidence="11 12">JCM 15421</strain>
    </source>
</reference>
<evidence type="ECO:0000313" key="11">
    <source>
        <dbReference type="EMBL" id="GAA0715379.1"/>
    </source>
</evidence>
<dbReference type="NCBIfam" id="NF009727">
    <property type="entry name" value="PRK13254.1-1"/>
    <property type="match status" value="1"/>
</dbReference>
<keyword evidence="6 10" id="KW-0735">Signal-anchor</keyword>
<dbReference type="HAMAP" id="MF_01959">
    <property type="entry name" value="CcmE"/>
    <property type="match status" value="1"/>
</dbReference>
<dbReference type="NCBIfam" id="NF009729">
    <property type="entry name" value="PRK13254.1-3"/>
    <property type="match status" value="1"/>
</dbReference>
<evidence type="ECO:0000256" key="5">
    <source>
        <dbReference type="ARBA" id="ARBA00022748"/>
    </source>
</evidence>
<evidence type="ECO:0000256" key="7">
    <source>
        <dbReference type="ARBA" id="ARBA00022989"/>
    </source>
</evidence>
<evidence type="ECO:0000256" key="3">
    <source>
        <dbReference type="ARBA" id="ARBA00022692"/>
    </source>
</evidence>
<dbReference type="PANTHER" id="PTHR34128">
    <property type="entry name" value="CYTOCHROME C-TYPE BIOGENESIS PROTEIN CCME HOMOLOG, MITOCHONDRIAL"/>
    <property type="match status" value="1"/>
</dbReference>
<keyword evidence="3 10" id="KW-0812">Transmembrane</keyword>
<dbReference type="InterPro" id="IPR036127">
    <property type="entry name" value="CcmE-like_sf"/>
</dbReference>
<comment type="similarity">
    <text evidence="10">Belongs to the CcmE/CycJ family.</text>
</comment>
<keyword evidence="7 10" id="KW-1133">Transmembrane helix</keyword>
<dbReference type="SUPFAM" id="SSF82093">
    <property type="entry name" value="Heme chaperone CcmE"/>
    <property type="match status" value="1"/>
</dbReference>
<feature type="binding site" description="covalent" evidence="10">
    <location>
        <position position="123"/>
    </location>
    <ligand>
        <name>heme</name>
        <dbReference type="ChEBI" id="CHEBI:30413"/>
    </ligand>
</feature>
<evidence type="ECO:0000256" key="6">
    <source>
        <dbReference type="ARBA" id="ARBA00022968"/>
    </source>
</evidence>
<name>A0ABN1IJG3_9GAMM</name>
<keyword evidence="12" id="KW-1185">Reference proteome</keyword>
<gene>
    <name evidence="10 11" type="primary">ccmE</name>
    <name evidence="10" type="synonym">cycJ</name>
    <name evidence="11" type="ORF">GCM10009105_20810</name>
</gene>
<evidence type="ECO:0000256" key="4">
    <source>
        <dbReference type="ARBA" id="ARBA00022723"/>
    </source>
</evidence>
<keyword evidence="8 10" id="KW-0408">Iron</keyword>
<feature type="topological domain" description="Cytoplasmic" evidence="10">
    <location>
        <begin position="1"/>
        <end position="8"/>
    </location>
</feature>
<dbReference type="Pfam" id="PF03100">
    <property type="entry name" value="CcmE"/>
    <property type="match status" value="1"/>
</dbReference>
<dbReference type="Gene3D" id="2.40.50.140">
    <property type="entry name" value="Nucleic acid-binding proteins"/>
    <property type="match status" value="1"/>
</dbReference>
<evidence type="ECO:0000256" key="9">
    <source>
        <dbReference type="ARBA" id="ARBA00023136"/>
    </source>
</evidence>
<dbReference type="RefSeq" id="WP_343790592.1">
    <property type="nucleotide sequence ID" value="NZ_BAAAEU010000008.1"/>
</dbReference>
<evidence type="ECO:0000256" key="10">
    <source>
        <dbReference type="HAMAP-Rule" id="MF_01959"/>
    </source>
</evidence>
<comment type="caution">
    <text evidence="11">The sequence shown here is derived from an EMBL/GenBank/DDBJ whole genome shotgun (WGS) entry which is preliminary data.</text>
</comment>
<dbReference type="NCBIfam" id="NF009731">
    <property type="entry name" value="PRK13254.1-5"/>
    <property type="match status" value="1"/>
</dbReference>
<dbReference type="InterPro" id="IPR012340">
    <property type="entry name" value="NA-bd_OB-fold"/>
</dbReference>
<evidence type="ECO:0000256" key="1">
    <source>
        <dbReference type="ARBA" id="ARBA00004370"/>
    </source>
</evidence>
<protein>
    <recommendedName>
        <fullName evidence="10">Cytochrome c-type biogenesis protein CcmE</fullName>
    </recommendedName>
    <alternativeName>
        <fullName evidence="10">Cytochrome c maturation protein E</fullName>
    </alternativeName>
    <alternativeName>
        <fullName evidence="10">Heme chaperone CcmE</fullName>
    </alternativeName>
</protein>
<sequence length="150" mass="16199">MTPTRKRRLIVISLVLAAVAIAAGLTVLALQQNMTYLFSPSEVEAGHAPASARFRLGGVVLEHSIKRASDSLKVDFVVTDRFKDMPVEYTGILPDLFREGQSIVATGALQDGHFVATEVLAKHDETYMPKEVADAIAKAKQAHKAKDGSP</sequence>
<comment type="function">
    <text evidence="10">Heme chaperone required for the biogenesis of c-type cytochromes. Transiently binds heme delivered by CcmC and transfers the heme to apo-cytochromes in a process facilitated by CcmF and CcmH.</text>
</comment>
<keyword evidence="9 10" id="KW-0472">Membrane</keyword>
<dbReference type="InterPro" id="IPR004329">
    <property type="entry name" value="CcmE"/>
</dbReference>
<comment type="subcellular location">
    <subcellularLocation>
        <location evidence="10">Cell membrane</location>
        <topology evidence="10">Single-pass type II membrane protein</topology>
    </subcellularLocation>
    <subcellularLocation>
        <location evidence="1">Membrane</location>
    </subcellularLocation>
</comment>
<keyword evidence="2 10" id="KW-0349">Heme</keyword>
<evidence type="ECO:0000256" key="8">
    <source>
        <dbReference type="ARBA" id="ARBA00023004"/>
    </source>
</evidence>
<organism evidence="11 12">
    <name type="scientific">Dokdonella soli</name>
    <dbReference type="NCBI Taxonomy" id="529810"/>
    <lineage>
        <taxon>Bacteria</taxon>
        <taxon>Pseudomonadati</taxon>
        <taxon>Pseudomonadota</taxon>
        <taxon>Gammaproteobacteria</taxon>
        <taxon>Lysobacterales</taxon>
        <taxon>Rhodanobacteraceae</taxon>
        <taxon>Dokdonella</taxon>
    </lineage>
</organism>
<keyword evidence="10" id="KW-1003">Cell membrane</keyword>
<dbReference type="PANTHER" id="PTHR34128:SF2">
    <property type="entry name" value="CYTOCHROME C-TYPE BIOGENESIS PROTEIN CCME HOMOLOG, MITOCHONDRIAL"/>
    <property type="match status" value="1"/>
</dbReference>
<feature type="binding site" description="axial binding residue" evidence="10">
    <location>
        <position position="127"/>
    </location>
    <ligand>
        <name>heme</name>
        <dbReference type="ChEBI" id="CHEBI:30413"/>
    </ligand>
    <ligandPart>
        <name>Fe</name>
        <dbReference type="ChEBI" id="CHEBI:18248"/>
    </ligandPart>
</feature>